<dbReference type="InterPro" id="IPR002711">
    <property type="entry name" value="HNH"/>
</dbReference>
<comment type="caution">
    <text evidence="2">The sequence shown here is derived from an EMBL/GenBank/DDBJ whole genome shotgun (WGS) entry which is preliminary data.</text>
</comment>
<name>A0A7C1T996_9HYPH</name>
<feature type="domain" description="HNH nuclease" evidence="1">
    <location>
        <begin position="158"/>
        <end position="217"/>
    </location>
</feature>
<organism evidence="2">
    <name type="scientific">Agrobacterium albertimagni</name>
    <dbReference type="NCBI Taxonomy" id="147266"/>
    <lineage>
        <taxon>Bacteria</taxon>
        <taxon>Pseudomonadati</taxon>
        <taxon>Pseudomonadota</taxon>
        <taxon>Alphaproteobacteria</taxon>
        <taxon>Hyphomicrobiales</taxon>
        <taxon>Rhizobiaceae</taxon>
        <taxon>Rhizobium/Agrobacterium group</taxon>
        <taxon>Agrobacterium</taxon>
    </lineage>
</organism>
<reference evidence="2" key="1">
    <citation type="journal article" date="2020" name="mSystems">
        <title>Genome- and Community-Level Interaction Insights into Carbon Utilization and Element Cycling Functions of Hydrothermarchaeota in Hydrothermal Sediment.</title>
        <authorList>
            <person name="Zhou Z."/>
            <person name="Liu Y."/>
            <person name="Xu W."/>
            <person name="Pan J."/>
            <person name="Luo Z.H."/>
            <person name="Li M."/>
        </authorList>
    </citation>
    <scope>NUCLEOTIDE SEQUENCE [LARGE SCALE GENOMIC DNA]</scope>
    <source>
        <strain evidence="2">SpSt-243</strain>
    </source>
</reference>
<dbReference type="InterPro" id="IPR003615">
    <property type="entry name" value="HNH_nuc"/>
</dbReference>
<dbReference type="EMBL" id="DSKI01001071">
    <property type="protein sequence ID" value="HEB46085.1"/>
    <property type="molecule type" value="Genomic_DNA"/>
</dbReference>
<sequence length="253" mass="27924">MGTLEMAIEEVQVASTVAMKLPEARRRVSLDRFILPLAVSEVTDVRELRLSIGRASAAFGRTDGGDRGNRTKRMRLRIRWPDGMEMPTDEIEELFARPPYGAADELPTDDPDELARRVQKAAARIRTLAAHATVAPPAGEKNPPRVAATVLRYVRDPDVVAWVLHESGGSCEICHHPAPFLRADGEPYLEVHHVRPLGEGGPDTVENAVACCPNCHRRLHHDASREKIRREAIASIDRLLDYPVTTDPDVSGA</sequence>
<dbReference type="GO" id="GO:0004519">
    <property type="term" value="F:endonuclease activity"/>
    <property type="evidence" value="ECO:0007669"/>
    <property type="project" value="UniProtKB-KW"/>
</dbReference>
<dbReference type="Gene3D" id="1.10.30.50">
    <property type="match status" value="1"/>
</dbReference>
<proteinExistence type="predicted"/>
<keyword evidence="2" id="KW-0255">Endonuclease</keyword>
<accession>A0A7C1T996</accession>
<dbReference type="CDD" id="cd00085">
    <property type="entry name" value="HNHc"/>
    <property type="match status" value="1"/>
</dbReference>
<evidence type="ECO:0000259" key="1">
    <source>
        <dbReference type="SMART" id="SM00507"/>
    </source>
</evidence>
<keyword evidence="2" id="KW-0540">Nuclease</keyword>
<protein>
    <submittedName>
        <fullName evidence="2">HNH endonuclease</fullName>
    </submittedName>
</protein>
<dbReference type="AlphaFoldDB" id="A0A7C1T996"/>
<dbReference type="Pfam" id="PF01844">
    <property type="entry name" value="HNH"/>
    <property type="match status" value="1"/>
</dbReference>
<evidence type="ECO:0000313" key="2">
    <source>
        <dbReference type="EMBL" id="HEB46085.1"/>
    </source>
</evidence>
<dbReference type="GO" id="GO:0003676">
    <property type="term" value="F:nucleic acid binding"/>
    <property type="evidence" value="ECO:0007669"/>
    <property type="project" value="InterPro"/>
</dbReference>
<dbReference type="GO" id="GO:0008270">
    <property type="term" value="F:zinc ion binding"/>
    <property type="evidence" value="ECO:0007669"/>
    <property type="project" value="InterPro"/>
</dbReference>
<dbReference type="SMART" id="SM00507">
    <property type="entry name" value="HNHc"/>
    <property type="match status" value="1"/>
</dbReference>
<keyword evidence="2" id="KW-0378">Hydrolase</keyword>
<gene>
    <name evidence="2" type="ORF">ENP70_20905</name>
</gene>